<sequence>MRVSFISLWPIFSLIFTNAIGNETEESPGLSIEKQFLVLRISPAWLNDLEGSYKIGARLFEFEDHWGESENYQHLRLDRPYSEAIPEYKYTGNARINLPKVLNLKKSISEKRQFFFSNNSILNLNEMTQIPALNLCKCKQLHFTESQVVKENVTESSRLNRFIQAMIKNPMVRLFIGENLTGDFEDFHVGKFSDTKGCFHLRNGSIKVKSAETF</sequence>
<name>A0A8J2L998_9HEXA</name>
<organism evidence="2 3">
    <name type="scientific">Allacma fusca</name>
    <dbReference type="NCBI Taxonomy" id="39272"/>
    <lineage>
        <taxon>Eukaryota</taxon>
        <taxon>Metazoa</taxon>
        <taxon>Ecdysozoa</taxon>
        <taxon>Arthropoda</taxon>
        <taxon>Hexapoda</taxon>
        <taxon>Collembola</taxon>
        <taxon>Symphypleona</taxon>
        <taxon>Sminthuridae</taxon>
        <taxon>Allacma</taxon>
    </lineage>
</organism>
<dbReference type="Proteomes" id="UP000708208">
    <property type="component" value="Unassembled WGS sequence"/>
</dbReference>
<protein>
    <submittedName>
        <fullName evidence="2">Uncharacterized protein</fullName>
    </submittedName>
</protein>
<dbReference type="EMBL" id="CAJVCH010415542">
    <property type="protein sequence ID" value="CAG7818239.1"/>
    <property type="molecule type" value="Genomic_DNA"/>
</dbReference>
<dbReference type="AlphaFoldDB" id="A0A8J2L998"/>
<evidence type="ECO:0000313" key="2">
    <source>
        <dbReference type="EMBL" id="CAG7818239.1"/>
    </source>
</evidence>
<comment type="caution">
    <text evidence="2">The sequence shown here is derived from an EMBL/GenBank/DDBJ whole genome shotgun (WGS) entry which is preliminary data.</text>
</comment>
<feature type="chain" id="PRO_5035294200" evidence="1">
    <location>
        <begin position="22"/>
        <end position="214"/>
    </location>
</feature>
<keyword evidence="1" id="KW-0732">Signal</keyword>
<keyword evidence="3" id="KW-1185">Reference proteome</keyword>
<proteinExistence type="predicted"/>
<reference evidence="2" key="1">
    <citation type="submission" date="2021-06" db="EMBL/GenBank/DDBJ databases">
        <authorList>
            <person name="Hodson N. C."/>
            <person name="Mongue J. A."/>
            <person name="Jaron S. K."/>
        </authorList>
    </citation>
    <scope>NUCLEOTIDE SEQUENCE</scope>
</reference>
<gene>
    <name evidence="2" type="ORF">AFUS01_LOCUS28753</name>
</gene>
<evidence type="ECO:0000256" key="1">
    <source>
        <dbReference type="SAM" id="SignalP"/>
    </source>
</evidence>
<accession>A0A8J2L998</accession>
<feature type="non-terminal residue" evidence="2">
    <location>
        <position position="1"/>
    </location>
</feature>
<evidence type="ECO:0000313" key="3">
    <source>
        <dbReference type="Proteomes" id="UP000708208"/>
    </source>
</evidence>
<feature type="signal peptide" evidence="1">
    <location>
        <begin position="1"/>
        <end position="21"/>
    </location>
</feature>